<dbReference type="Pfam" id="PF03850">
    <property type="entry name" value="Tfb4"/>
    <property type="match status" value="1"/>
</dbReference>
<evidence type="ECO:0000256" key="6">
    <source>
        <dbReference type="ARBA" id="ARBA00022833"/>
    </source>
</evidence>
<evidence type="ECO:0000256" key="7">
    <source>
        <dbReference type="ARBA" id="ARBA00023015"/>
    </source>
</evidence>
<evidence type="ECO:0000256" key="11">
    <source>
        <dbReference type="RuleBase" id="RU368090"/>
    </source>
</evidence>
<dbReference type="EMBL" id="JAWJWE010000036">
    <property type="protein sequence ID" value="KAK6628434.1"/>
    <property type="molecule type" value="Genomic_DNA"/>
</dbReference>
<dbReference type="InterPro" id="IPR036465">
    <property type="entry name" value="vWFA_dom_sf"/>
</dbReference>
<evidence type="ECO:0000256" key="10">
    <source>
        <dbReference type="ARBA" id="ARBA00023242"/>
    </source>
</evidence>
<dbReference type="GO" id="GO:0000439">
    <property type="term" value="C:transcription factor TFIIH core complex"/>
    <property type="evidence" value="ECO:0007669"/>
    <property type="project" value="UniProtKB-UniRule"/>
</dbReference>
<evidence type="ECO:0000256" key="9">
    <source>
        <dbReference type="ARBA" id="ARBA00023204"/>
    </source>
</evidence>
<dbReference type="Gene3D" id="3.40.50.410">
    <property type="entry name" value="von Willebrand factor, type A domain"/>
    <property type="match status" value="1"/>
</dbReference>
<protein>
    <recommendedName>
        <fullName evidence="11">General transcription factor IIH subunit 3</fullName>
    </recommendedName>
    <alternativeName>
        <fullName evidence="11">General transcription factor IIH polypeptide 3</fullName>
    </alternativeName>
</protein>
<dbReference type="Proteomes" id="UP001372834">
    <property type="component" value="Unassembled WGS sequence"/>
</dbReference>
<comment type="caution">
    <text evidence="12">The sequence shown here is derived from an EMBL/GenBank/DDBJ whole genome shotgun (WGS) entry which is preliminary data.</text>
</comment>
<comment type="subunit">
    <text evidence="11">Part of a TFIID-containing RNA polymerase II pre-initiation complex that is composed of TBP and at least GTF2A1, GTF2A2, GTF2E1, GTF2E2, GTF2F1, GTF2H2, GTF2H3, GTF2H4, GTF2H5, GTF2B, TCEA1, ERCC2, ERCC3, TAF1, TAF2, TAF3, TAF4, TAF5, TAF6, TAF7, TAF8, TAF9, TAF10, TAF11, TAF12 and TAF13. Component of the 7-subunit TFIIH core complex composed of XPB/ERCC3, XPD/ERCC2, GTF2H1, GTF2H2, GTF2H3, GTF2H4 and GTF2H5, which is active in NER. The core complex associates with the 3-subunit CDK-activating kinase (CAK) module composed of CCNH/cyclin H, CDK7 and MNAT1 to form the 10-subunit holoenzyme (holo-TFIIH) active in transcription. Interacts with RARA; the interaction requires prior phosphorylation of RARA on 'Ser-369' which then enhances interaction of RARA with CDK7.</text>
</comment>
<keyword evidence="3 11" id="KW-0479">Metal-binding</keyword>
<dbReference type="GO" id="GO:0006289">
    <property type="term" value="P:nucleotide-excision repair"/>
    <property type="evidence" value="ECO:0007669"/>
    <property type="project" value="UniProtKB-UniRule"/>
</dbReference>
<dbReference type="GO" id="GO:0006355">
    <property type="term" value="P:regulation of DNA-templated transcription"/>
    <property type="evidence" value="ECO:0007669"/>
    <property type="project" value="InterPro"/>
</dbReference>
<accession>A0AAN8S5V2</accession>
<name>A0AAN8S5V2_POLSC</name>
<keyword evidence="9 11" id="KW-0234">DNA repair</keyword>
<keyword evidence="8 11" id="KW-0804">Transcription</keyword>
<keyword evidence="6 11" id="KW-0862">Zinc</keyword>
<evidence type="ECO:0000256" key="5">
    <source>
        <dbReference type="ARBA" id="ARBA00022771"/>
    </source>
</evidence>
<proteinExistence type="inferred from homology"/>
<keyword evidence="4 11" id="KW-0227">DNA damage</keyword>
<dbReference type="InterPro" id="IPR004600">
    <property type="entry name" value="TFIIH_Tfb4/GTF2H3"/>
</dbReference>
<dbReference type="PANTHER" id="PTHR12831:SF0">
    <property type="entry name" value="GENERAL TRANSCRIPTION FACTOR IIH SUBUNIT 3"/>
    <property type="match status" value="1"/>
</dbReference>
<evidence type="ECO:0000256" key="3">
    <source>
        <dbReference type="ARBA" id="ARBA00022723"/>
    </source>
</evidence>
<evidence type="ECO:0000256" key="4">
    <source>
        <dbReference type="ARBA" id="ARBA00022763"/>
    </source>
</evidence>
<evidence type="ECO:0000256" key="2">
    <source>
        <dbReference type="ARBA" id="ARBA00005273"/>
    </source>
</evidence>
<evidence type="ECO:0000256" key="8">
    <source>
        <dbReference type="ARBA" id="ARBA00023163"/>
    </source>
</evidence>
<keyword evidence="10 11" id="KW-0539">Nucleus</keyword>
<reference evidence="12 13" key="1">
    <citation type="submission" date="2023-10" db="EMBL/GenBank/DDBJ databases">
        <title>Genomes of two closely related lineages of the louse Polyplax serrata with different host specificities.</title>
        <authorList>
            <person name="Martinu J."/>
            <person name="Tarabai H."/>
            <person name="Stefka J."/>
            <person name="Hypsa V."/>
        </authorList>
    </citation>
    <scope>NUCLEOTIDE SEQUENCE [LARGE SCALE GENOMIC DNA]</scope>
    <source>
        <strain evidence="12">HR10_N</strain>
    </source>
</reference>
<dbReference type="PANTHER" id="PTHR12831">
    <property type="entry name" value="TRANSCRIPTION INITIATION FACTOR IIH TFIIH , POLYPEPTIDE 3-RELATED"/>
    <property type="match status" value="1"/>
</dbReference>
<keyword evidence="7 11" id="KW-0805">Transcription regulation</keyword>
<comment type="similarity">
    <text evidence="2 11">Belongs to the TFB4 family.</text>
</comment>
<sequence>MEAGENESSLLVVIFDTNPNQRLYKEHQHVLTQTLESIIAFSNSHLMLGTKNKLAILTCHARCTEFLYPCKEENSEVIRQQDGQYELFTQVEKTVRSNLQKLLKRESAAAKQINSSESLIAGAIAMALCYINRHLELSNGEKLHSKILIITGSGETASQYMSYMSVFFTAQRQNILIDVCSLDQDLSLLQQGCDITGGLYLKVPQLSALVQYLLWVFLPEPPLRNCLVLPPPVKVDYRAACFCHQDLIDTGFVCSVCLSIFCKFSPICTTCHAVFKMPGPLPLKPKKKKMKYM</sequence>
<dbReference type="AlphaFoldDB" id="A0AAN8S5V2"/>
<comment type="subcellular location">
    <subcellularLocation>
        <location evidence="1 11">Nucleus</location>
    </subcellularLocation>
</comment>
<gene>
    <name evidence="12" type="ORF">RUM43_002248</name>
</gene>
<evidence type="ECO:0000256" key="1">
    <source>
        <dbReference type="ARBA" id="ARBA00004123"/>
    </source>
</evidence>
<organism evidence="12 13">
    <name type="scientific">Polyplax serrata</name>
    <name type="common">Common mouse louse</name>
    <dbReference type="NCBI Taxonomy" id="468196"/>
    <lineage>
        <taxon>Eukaryota</taxon>
        <taxon>Metazoa</taxon>
        <taxon>Ecdysozoa</taxon>
        <taxon>Arthropoda</taxon>
        <taxon>Hexapoda</taxon>
        <taxon>Insecta</taxon>
        <taxon>Pterygota</taxon>
        <taxon>Neoptera</taxon>
        <taxon>Paraneoptera</taxon>
        <taxon>Psocodea</taxon>
        <taxon>Troctomorpha</taxon>
        <taxon>Phthiraptera</taxon>
        <taxon>Anoplura</taxon>
        <taxon>Polyplacidae</taxon>
        <taxon>Polyplax</taxon>
    </lineage>
</organism>
<evidence type="ECO:0000313" key="13">
    <source>
        <dbReference type="Proteomes" id="UP001372834"/>
    </source>
</evidence>
<dbReference type="GO" id="GO:0005675">
    <property type="term" value="C:transcription factor TFIIH holo complex"/>
    <property type="evidence" value="ECO:0007669"/>
    <property type="project" value="UniProtKB-UniRule"/>
</dbReference>
<keyword evidence="5 11" id="KW-0863">Zinc-finger</keyword>
<comment type="function">
    <text evidence="11">Component of the general transcription and DNA repair factor IIH (TFIIH) core complex, which is involved in general and transcription-coupled nucleotide excision repair (NER) of damaged DNA and, when complexed to CAK, in RNA transcription by RNA polymerase II. In NER, TFIIH acts by opening DNA around the lesion to allow the excision of the damaged oligonucleotide and its replacement by a new DNA fragment. In transcription, TFIIH has an essential role in transcription initiation. When the pre-initiation complex (PIC) has been established, TFIIH is required for promoter opening and promoter escape. Phosphorylation of the C-terminal tail (CTD) of the largest subunit of RNA polymerase II by the kinase module CAK controls the initiation of transcription.</text>
</comment>
<dbReference type="GO" id="GO:0008270">
    <property type="term" value="F:zinc ion binding"/>
    <property type="evidence" value="ECO:0007669"/>
    <property type="project" value="UniProtKB-KW"/>
</dbReference>
<evidence type="ECO:0000313" key="12">
    <source>
        <dbReference type="EMBL" id="KAK6628434.1"/>
    </source>
</evidence>